<protein>
    <submittedName>
        <fullName evidence="1">Uncharacterized protein</fullName>
    </submittedName>
</protein>
<dbReference type="EMBL" id="JHEG04000001">
    <property type="protein sequence ID" value="KAF3889921.1"/>
    <property type="molecule type" value="Genomic_DNA"/>
</dbReference>
<comment type="caution">
    <text evidence="1">The sequence shown here is derived from an EMBL/GenBank/DDBJ whole genome shotgun (WGS) entry which is preliminary data.</text>
</comment>
<dbReference type="Proteomes" id="UP000029738">
    <property type="component" value="Unassembled WGS sequence"/>
</dbReference>
<reference evidence="1" key="1">
    <citation type="journal article" date="2015" name="Genome Announc.">
        <title>Draft Genome Sequence of Tolypothrix boutellei Strain VB521301.</title>
        <authorList>
            <person name="Chandrababunaidu M.M."/>
            <person name="Singh D."/>
            <person name="Sen D."/>
            <person name="Bhan S."/>
            <person name="Das S."/>
            <person name="Gupta A."/>
            <person name="Adhikary S.P."/>
            <person name="Tripathy S."/>
        </authorList>
    </citation>
    <scope>NUCLEOTIDE SEQUENCE</scope>
    <source>
        <strain evidence="1">VB521301</strain>
    </source>
</reference>
<evidence type="ECO:0000313" key="1">
    <source>
        <dbReference type="EMBL" id="KAF3889921.1"/>
    </source>
</evidence>
<keyword evidence="2" id="KW-1185">Reference proteome</keyword>
<accession>A0A8S9TBI5</accession>
<dbReference type="RefSeq" id="WP_137986549.1">
    <property type="nucleotide sequence ID" value="NZ_JHEG04000001.1"/>
</dbReference>
<sequence length="64" mass="7320">MFGTRLAIDGLVVTRIIHTLNQDSVNYPSFQSPTNEYNEAKVKRKHSYVVSCLVLVYCDRSLTQ</sequence>
<proteinExistence type="predicted"/>
<dbReference type="AlphaFoldDB" id="A0A8S9TBI5"/>
<gene>
    <name evidence="1" type="ORF">DA73_0400033965</name>
</gene>
<name>A0A8S9TBI5_9CYAN</name>
<reference evidence="1" key="2">
    <citation type="submission" date="2019-11" db="EMBL/GenBank/DDBJ databases">
        <title>Improved Assembly of Tolypothrix boutellei genome.</title>
        <authorList>
            <person name="Sarangi A.N."/>
            <person name="Mukherjee M."/>
            <person name="Ghosh S."/>
            <person name="Singh D."/>
            <person name="Das A."/>
            <person name="Kant S."/>
            <person name="Prusty A."/>
            <person name="Tripathy S."/>
        </authorList>
    </citation>
    <scope>NUCLEOTIDE SEQUENCE</scope>
    <source>
        <strain evidence="1">VB521301</strain>
    </source>
</reference>
<evidence type="ECO:0000313" key="2">
    <source>
        <dbReference type="Proteomes" id="UP000029738"/>
    </source>
</evidence>
<organism evidence="1 2">
    <name type="scientific">Tolypothrix bouteillei VB521301</name>
    <dbReference type="NCBI Taxonomy" id="1479485"/>
    <lineage>
        <taxon>Bacteria</taxon>
        <taxon>Bacillati</taxon>
        <taxon>Cyanobacteriota</taxon>
        <taxon>Cyanophyceae</taxon>
        <taxon>Nostocales</taxon>
        <taxon>Tolypothrichaceae</taxon>
        <taxon>Tolypothrix</taxon>
    </lineage>
</organism>